<keyword evidence="2" id="KW-1185">Reference proteome</keyword>
<dbReference type="RefSeq" id="WP_345678216.1">
    <property type="nucleotide sequence ID" value="NZ_BAABHS010000020.1"/>
</dbReference>
<name>A0ABP9HUJ1_9ACTN</name>
<gene>
    <name evidence="1" type="ORF">GCM10023205_53190</name>
</gene>
<comment type="caution">
    <text evidence="1">The sequence shown here is derived from an EMBL/GenBank/DDBJ whole genome shotgun (WGS) entry which is preliminary data.</text>
</comment>
<dbReference type="Proteomes" id="UP001500466">
    <property type="component" value="Unassembled WGS sequence"/>
</dbReference>
<sequence>MARLGRPPGNTAIIVLEAVGADEAFRPAGIRASVSGGGVPTSFRLYNTEDDVDNEAEALLAFAERPPGEVEARTSQRQRVVTGRRIITPHRRPD</sequence>
<evidence type="ECO:0000313" key="1">
    <source>
        <dbReference type="EMBL" id="GAA4978488.1"/>
    </source>
</evidence>
<proteinExistence type="predicted"/>
<organism evidence="1 2">
    <name type="scientific">Yinghuangia aomiensis</name>
    <dbReference type="NCBI Taxonomy" id="676205"/>
    <lineage>
        <taxon>Bacteria</taxon>
        <taxon>Bacillati</taxon>
        <taxon>Actinomycetota</taxon>
        <taxon>Actinomycetes</taxon>
        <taxon>Kitasatosporales</taxon>
        <taxon>Streptomycetaceae</taxon>
        <taxon>Yinghuangia</taxon>
    </lineage>
</organism>
<dbReference type="EMBL" id="BAABHS010000020">
    <property type="protein sequence ID" value="GAA4978488.1"/>
    <property type="molecule type" value="Genomic_DNA"/>
</dbReference>
<protein>
    <submittedName>
        <fullName evidence="1">Uncharacterized protein</fullName>
    </submittedName>
</protein>
<reference evidence="2" key="1">
    <citation type="journal article" date="2019" name="Int. J. Syst. Evol. Microbiol.">
        <title>The Global Catalogue of Microorganisms (GCM) 10K type strain sequencing project: providing services to taxonomists for standard genome sequencing and annotation.</title>
        <authorList>
            <consortium name="The Broad Institute Genomics Platform"/>
            <consortium name="The Broad Institute Genome Sequencing Center for Infectious Disease"/>
            <person name="Wu L."/>
            <person name="Ma J."/>
        </authorList>
    </citation>
    <scope>NUCLEOTIDE SEQUENCE [LARGE SCALE GENOMIC DNA]</scope>
    <source>
        <strain evidence="2">JCM 17986</strain>
    </source>
</reference>
<accession>A0ABP9HUJ1</accession>
<evidence type="ECO:0000313" key="2">
    <source>
        <dbReference type="Proteomes" id="UP001500466"/>
    </source>
</evidence>